<reference evidence="2 3" key="1">
    <citation type="submission" date="2017-06" db="EMBL/GenBank/DDBJ databases">
        <title>Novel microbial phyla capable of carbon fixation and sulfur reduction in deep-sea sediments.</title>
        <authorList>
            <person name="Huang J."/>
            <person name="Baker B."/>
            <person name="Wang Y."/>
        </authorList>
    </citation>
    <scope>NUCLEOTIDE SEQUENCE [LARGE SCALE GENOMIC DNA]</scope>
    <source>
        <strain evidence="2">B3_LCP</strain>
    </source>
</reference>
<evidence type="ECO:0000313" key="2">
    <source>
        <dbReference type="EMBL" id="TKJ41546.1"/>
    </source>
</evidence>
<gene>
    <name evidence="2" type="ORF">CEE37_02995</name>
</gene>
<evidence type="ECO:0000259" key="1">
    <source>
        <dbReference type="Pfam" id="PF13439"/>
    </source>
</evidence>
<organism evidence="2 3">
    <name type="scientific">candidate division LCP-89 bacterium B3_LCP</name>
    <dbReference type="NCBI Taxonomy" id="2012998"/>
    <lineage>
        <taxon>Bacteria</taxon>
        <taxon>Pseudomonadati</taxon>
        <taxon>Bacteria division LCP-89</taxon>
    </lineage>
</organism>
<proteinExistence type="predicted"/>
<feature type="domain" description="Glycosyltransferase subfamily 4-like N-terminal" evidence="1">
    <location>
        <begin position="16"/>
        <end position="185"/>
    </location>
</feature>
<name>A0A532V2V9_UNCL8</name>
<sequence length="373" mass="42438">MLKIAFILQAFYGDHIGGAERQVQMLAEALREDNWETAYICERTSDKPAHERVAGMQVFALPMRKKRSAWKNKRLLCRAMDESRADIFYQRIRHPYTGLGAAHAKKLGKPFIFAAASKADVVRDKDLRQKSQSNSIQDSLFRPLNRHLEDEGILTASARILQTSEQLELLKRHYRCSGVIIPNHVVIRDDLARQQEGPLQVIWISNIKAFKRPELFIQLAENCADIDAEFIMIGSCVSPQILKDIKEAEDRIEKFSYIGPMDPVEAEKRISQASVLVNTSEFEGFPNAFQQAWIYGVPTVSLGVDPDGVISREKLGSCVSSLKDMENEVRCLLNDASLRSEIGDKAQKFSRQEYDIKQLLPKYLALFHDLLKQ</sequence>
<protein>
    <recommendedName>
        <fullName evidence="1">Glycosyltransferase subfamily 4-like N-terminal domain-containing protein</fullName>
    </recommendedName>
</protein>
<dbReference type="InterPro" id="IPR028098">
    <property type="entry name" value="Glyco_trans_4-like_N"/>
</dbReference>
<dbReference type="Pfam" id="PF13439">
    <property type="entry name" value="Glyco_transf_4"/>
    <property type="match status" value="1"/>
</dbReference>
<dbReference type="EMBL" id="NJBN01000002">
    <property type="protein sequence ID" value="TKJ41546.1"/>
    <property type="molecule type" value="Genomic_DNA"/>
</dbReference>
<dbReference type="AlphaFoldDB" id="A0A532V2V9"/>
<dbReference type="SUPFAM" id="SSF53756">
    <property type="entry name" value="UDP-Glycosyltransferase/glycogen phosphorylase"/>
    <property type="match status" value="1"/>
</dbReference>
<dbReference type="CDD" id="cd03801">
    <property type="entry name" value="GT4_PimA-like"/>
    <property type="match status" value="1"/>
</dbReference>
<dbReference type="Pfam" id="PF13692">
    <property type="entry name" value="Glyco_trans_1_4"/>
    <property type="match status" value="1"/>
</dbReference>
<comment type="caution">
    <text evidence="2">The sequence shown here is derived from an EMBL/GenBank/DDBJ whole genome shotgun (WGS) entry which is preliminary data.</text>
</comment>
<accession>A0A532V2V9</accession>
<evidence type="ECO:0000313" key="3">
    <source>
        <dbReference type="Proteomes" id="UP000319619"/>
    </source>
</evidence>
<dbReference type="PANTHER" id="PTHR12526:SF630">
    <property type="entry name" value="GLYCOSYLTRANSFERASE"/>
    <property type="match status" value="1"/>
</dbReference>
<dbReference type="GO" id="GO:0016757">
    <property type="term" value="F:glycosyltransferase activity"/>
    <property type="evidence" value="ECO:0007669"/>
    <property type="project" value="UniProtKB-ARBA"/>
</dbReference>
<dbReference type="PANTHER" id="PTHR12526">
    <property type="entry name" value="GLYCOSYLTRANSFERASE"/>
    <property type="match status" value="1"/>
</dbReference>
<dbReference type="Gene3D" id="3.40.50.2000">
    <property type="entry name" value="Glycogen Phosphorylase B"/>
    <property type="match status" value="2"/>
</dbReference>
<dbReference type="Proteomes" id="UP000319619">
    <property type="component" value="Unassembled WGS sequence"/>
</dbReference>